<gene>
    <name evidence="2" type="ORF">ACFP56_13080</name>
</gene>
<dbReference type="Pfam" id="PF06695">
    <property type="entry name" value="Sm_multidrug_ex"/>
    <property type="match status" value="1"/>
</dbReference>
<reference evidence="3" key="1">
    <citation type="journal article" date="2019" name="Int. J. Syst. Evol. Microbiol.">
        <title>The Global Catalogue of Microorganisms (GCM) 10K type strain sequencing project: providing services to taxonomists for standard genome sequencing and annotation.</title>
        <authorList>
            <consortium name="The Broad Institute Genomics Platform"/>
            <consortium name="The Broad Institute Genome Sequencing Center for Infectious Disease"/>
            <person name="Wu L."/>
            <person name="Ma J."/>
        </authorList>
    </citation>
    <scope>NUCLEOTIDE SEQUENCE [LARGE SCALE GENOMIC DNA]</scope>
    <source>
        <strain evidence="3">PCU 280</strain>
    </source>
</reference>
<proteinExistence type="predicted"/>
<keyword evidence="3" id="KW-1185">Reference proteome</keyword>
<keyword evidence="1" id="KW-0472">Membrane</keyword>
<comment type="caution">
    <text evidence="2">The sequence shown here is derived from an EMBL/GenBank/DDBJ whole genome shotgun (WGS) entry which is preliminary data.</text>
</comment>
<feature type="transmembrane region" description="Helical" evidence="1">
    <location>
        <begin position="39"/>
        <end position="60"/>
    </location>
</feature>
<feature type="transmembrane region" description="Helical" evidence="1">
    <location>
        <begin position="12"/>
        <end position="33"/>
    </location>
</feature>
<organism evidence="2 3">
    <name type="scientific">Paenibacillus septentrionalis</name>
    <dbReference type="NCBI Taxonomy" id="429342"/>
    <lineage>
        <taxon>Bacteria</taxon>
        <taxon>Bacillati</taxon>
        <taxon>Bacillota</taxon>
        <taxon>Bacilli</taxon>
        <taxon>Bacillales</taxon>
        <taxon>Paenibacillaceae</taxon>
        <taxon>Paenibacillus</taxon>
    </lineage>
</organism>
<keyword evidence="1" id="KW-0812">Transmembrane</keyword>
<dbReference type="Proteomes" id="UP001596233">
    <property type="component" value="Unassembled WGS sequence"/>
</dbReference>
<evidence type="ECO:0000313" key="3">
    <source>
        <dbReference type="Proteomes" id="UP001596233"/>
    </source>
</evidence>
<feature type="transmembrane region" description="Helical" evidence="1">
    <location>
        <begin position="124"/>
        <end position="146"/>
    </location>
</feature>
<dbReference type="EMBL" id="JBHSTE010000004">
    <property type="protein sequence ID" value="MFC6333556.1"/>
    <property type="molecule type" value="Genomic_DNA"/>
</dbReference>
<evidence type="ECO:0000313" key="2">
    <source>
        <dbReference type="EMBL" id="MFC6333556.1"/>
    </source>
</evidence>
<name>A0ABW1V6V1_9BACL</name>
<protein>
    <submittedName>
        <fullName evidence="2">Small multi-drug export protein</fullName>
    </submittedName>
</protein>
<keyword evidence="1" id="KW-1133">Transmembrane helix</keyword>
<evidence type="ECO:0000256" key="1">
    <source>
        <dbReference type="SAM" id="Phobius"/>
    </source>
</evidence>
<sequence>MNILLEIWEYILVFLLGATPWVEIAAVIPLSIIAGLNPILVGLIAFLGNLSTVYLLIIFFEKFREWRKRKKGEDQPKSKRQARAVGIWNKYGLPGLSLLGPLLIGSHVAVFIGLLFGAKKQTTLFWMTISLVLWTLVITILSYYGIDFLVQLRG</sequence>
<dbReference type="RefSeq" id="WP_379235149.1">
    <property type="nucleotide sequence ID" value="NZ_JBHSTE010000004.1"/>
</dbReference>
<dbReference type="InterPro" id="IPR009577">
    <property type="entry name" value="Sm_multidrug_ex"/>
</dbReference>
<accession>A0ABW1V6V1</accession>
<feature type="transmembrane region" description="Helical" evidence="1">
    <location>
        <begin position="98"/>
        <end position="118"/>
    </location>
</feature>